<dbReference type="PANTHER" id="PTHR47843">
    <property type="entry name" value="BTB DOMAIN-CONTAINING PROTEIN-RELATED"/>
    <property type="match status" value="1"/>
</dbReference>
<dbReference type="CDD" id="cd18186">
    <property type="entry name" value="BTB_POZ_ZBTB_KLHL-like"/>
    <property type="match status" value="1"/>
</dbReference>
<keyword evidence="3" id="KW-1185">Reference proteome</keyword>
<dbReference type="SUPFAM" id="SSF54695">
    <property type="entry name" value="POZ domain"/>
    <property type="match status" value="1"/>
</dbReference>
<dbReference type="Gene3D" id="3.30.710.10">
    <property type="entry name" value="Potassium Channel Kv1.1, Chain A"/>
    <property type="match status" value="1"/>
</dbReference>
<reference evidence="2" key="1">
    <citation type="submission" date="2022-10" db="EMBL/GenBank/DDBJ databases">
        <title>Tapping the CABI collections for fungal endophytes: first genome assemblies for Collariella, Neodidymelliopsis, Ascochyta clinopodiicola, Didymella pomorum, Didymosphaeria variabile, Neocosmospora piperis and Neocucurbitaria cava.</title>
        <authorList>
            <person name="Hill R."/>
        </authorList>
    </citation>
    <scope>NUCLEOTIDE SEQUENCE</scope>
    <source>
        <strain evidence="2">IMI 356814</strain>
    </source>
</reference>
<evidence type="ECO:0000313" key="2">
    <source>
        <dbReference type="EMBL" id="KAJ4373346.1"/>
    </source>
</evidence>
<comment type="caution">
    <text evidence="2">The sequence shown here is derived from an EMBL/GenBank/DDBJ whole genome shotgun (WGS) entry which is preliminary data.</text>
</comment>
<dbReference type="EMBL" id="JAPEUY010000005">
    <property type="protein sequence ID" value="KAJ4373346.1"/>
    <property type="molecule type" value="Genomic_DNA"/>
</dbReference>
<evidence type="ECO:0000259" key="1">
    <source>
        <dbReference type="PROSITE" id="PS50097"/>
    </source>
</evidence>
<dbReference type="AlphaFoldDB" id="A0A9W8YCL9"/>
<name>A0A9W8YCL9_9PLEO</name>
<evidence type="ECO:0000313" key="3">
    <source>
        <dbReference type="Proteomes" id="UP001140560"/>
    </source>
</evidence>
<dbReference type="InterPro" id="IPR011333">
    <property type="entry name" value="SKP1/BTB/POZ_sf"/>
</dbReference>
<sequence>MPSSKTLTLESFGSEPITVIVGANKKKFFVHESRLRASSDFFNKALAHDFQEKLTRTITLPEVNSGDFLIYVTWLYSGWFSSIEDDRQNEKASSNDNSTPDAKWQDWCTSYELGNLLQDHDFKDALIDVAIENMRTDDTYFFNMDDTIYRYSLSGSPHRQFAVEVALRLWDDTEFGMAAQRAHSTEFLTDLVGSLGIRRKNSIKKASPARFFKLDSGDYDACVFHEHTLKAAPCYKEKWKDLL</sequence>
<dbReference type="Pfam" id="PF00651">
    <property type="entry name" value="BTB"/>
    <property type="match status" value="1"/>
</dbReference>
<dbReference type="PANTHER" id="PTHR47843:SF2">
    <property type="entry name" value="BTB DOMAIN-CONTAINING PROTEIN"/>
    <property type="match status" value="1"/>
</dbReference>
<dbReference type="InterPro" id="IPR000210">
    <property type="entry name" value="BTB/POZ_dom"/>
</dbReference>
<accession>A0A9W8YCL9</accession>
<organism evidence="2 3">
    <name type="scientific">Neocucurbitaria cava</name>
    <dbReference type="NCBI Taxonomy" id="798079"/>
    <lineage>
        <taxon>Eukaryota</taxon>
        <taxon>Fungi</taxon>
        <taxon>Dikarya</taxon>
        <taxon>Ascomycota</taxon>
        <taxon>Pezizomycotina</taxon>
        <taxon>Dothideomycetes</taxon>
        <taxon>Pleosporomycetidae</taxon>
        <taxon>Pleosporales</taxon>
        <taxon>Pleosporineae</taxon>
        <taxon>Cucurbitariaceae</taxon>
        <taxon>Neocucurbitaria</taxon>
    </lineage>
</organism>
<dbReference type="Proteomes" id="UP001140560">
    <property type="component" value="Unassembled WGS sequence"/>
</dbReference>
<proteinExistence type="predicted"/>
<protein>
    <recommendedName>
        <fullName evidence="1">BTB domain-containing protein</fullName>
    </recommendedName>
</protein>
<dbReference type="OrthoDB" id="1022638at2759"/>
<dbReference type="PROSITE" id="PS50097">
    <property type="entry name" value="BTB"/>
    <property type="match status" value="1"/>
</dbReference>
<gene>
    <name evidence="2" type="ORF">N0V83_003641</name>
</gene>
<feature type="domain" description="BTB" evidence="1">
    <location>
        <begin position="15"/>
        <end position="78"/>
    </location>
</feature>